<evidence type="ECO:0000313" key="1">
    <source>
        <dbReference type="EMBL" id="AXF86102.1"/>
    </source>
</evidence>
<dbReference type="Pfam" id="PF17653">
    <property type="entry name" value="DUF5522"/>
    <property type="match status" value="1"/>
</dbReference>
<dbReference type="InterPro" id="IPR040807">
    <property type="entry name" value="DUF5522"/>
</dbReference>
<protein>
    <recommendedName>
        <fullName evidence="3">Cysteine-rich CWC</fullName>
    </recommendedName>
</protein>
<accession>A0A345DCL4</accession>
<dbReference type="Proteomes" id="UP000252182">
    <property type="component" value="Chromosome"/>
</dbReference>
<organism evidence="1 2">
    <name type="scientific">Ephemeroptericola cinctiostellae</name>
    <dbReference type="NCBI Taxonomy" id="2268024"/>
    <lineage>
        <taxon>Bacteria</taxon>
        <taxon>Pseudomonadati</taxon>
        <taxon>Pseudomonadota</taxon>
        <taxon>Betaproteobacteria</taxon>
        <taxon>Burkholderiales</taxon>
        <taxon>Burkholderiaceae</taxon>
        <taxon>Ephemeroptericola</taxon>
    </lineage>
</organism>
<keyword evidence="2" id="KW-1185">Reference proteome</keyword>
<dbReference type="AlphaFoldDB" id="A0A345DCL4"/>
<name>A0A345DCL4_9BURK</name>
<sequence>MMNKTCHRCAAVFDCSGCLSADCWCMDYPAIFSCDGVSDCLCPKCLTEKTKAHIETQIDTIAVHDAAPAEALACEGMPLIEGLDYTIETGRWVLSRWYLLKRGECCGNACRHCPYGHVNVQQ</sequence>
<dbReference type="KEGG" id="hyf:DTO96_101843"/>
<dbReference type="EMBL" id="CP031124">
    <property type="protein sequence ID" value="AXF86102.1"/>
    <property type="molecule type" value="Genomic_DNA"/>
</dbReference>
<dbReference type="OrthoDB" id="331868at2"/>
<evidence type="ECO:0000313" key="2">
    <source>
        <dbReference type="Proteomes" id="UP000252182"/>
    </source>
</evidence>
<proteinExistence type="predicted"/>
<dbReference type="RefSeq" id="WP_157964389.1">
    <property type="nucleotide sequence ID" value="NZ_CP031124.1"/>
</dbReference>
<gene>
    <name evidence="1" type="ORF">DTO96_101843</name>
</gene>
<evidence type="ECO:0008006" key="3">
    <source>
        <dbReference type="Google" id="ProtNLM"/>
    </source>
</evidence>
<reference evidence="2" key="1">
    <citation type="submission" date="2018-07" db="EMBL/GenBank/DDBJ databases">
        <authorList>
            <person name="Kim H."/>
        </authorList>
    </citation>
    <scope>NUCLEOTIDE SEQUENCE [LARGE SCALE GENOMIC DNA]</scope>
    <source>
        <strain evidence="2">F02</strain>
    </source>
</reference>